<dbReference type="AlphaFoldDB" id="A0AA91JN47"/>
<protein>
    <submittedName>
        <fullName evidence="2">Uncharacterized protein</fullName>
    </submittedName>
</protein>
<dbReference type="EMBL" id="JXLC01000029">
    <property type="protein sequence ID" value="OJG87233.1"/>
    <property type="molecule type" value="Genomic_DNA"/>
</dbReference>
<keyword evidence="1" id="KW-0812">Transmembrane</keyword>
<organism evidence="2 3">
    <name type="scientific">Enterococcus silesiacus</name>
    <dbReference type="NCBI Taxonomy" id="332949"/>
    <lineage>
        <taxon>Bacteria</taxon>
        <taxon>Bacillati</taxon>
        <taxon>Bacillota</taxon>
        <taxon>Bacilli</taxon>
        <taxon>Lactobacillales</taxon>
        <taxon>Enterococcaceae</taxon>
        <taxon>Enterococcus</taxon>
    </lineage>
</organism>
<comment type="caution">
    <text evidence="2">The sequence shown here is derived from an EMBL/GenBank/DDBJ whole genome shotgun (WGS) entry which is preliminary data.</text>
</comment>
<accession>A0AA91JN47</accession>
<evidence type="ECO:0000256" key="1">
    <source>
        <dbReference type="SAM" id="Phobius"/>
    </source>
</evidence>
<sequence>MLLFVNYTQFILIILFFIGKIGIKKKKWKVENPNIAIYTESRTKNTLDVTDCFFLCSNLRILKIAARNV</sequence>
<name>A0AA91JN47_9ENTE</name>
<gene>
    <name evidence="2" type="ORF">RV15_GL001997</name>
</gene>
<dbReference type="Proteomes" id="UP000183039">
    <property type="component" value="Unassembled WGS sequence"/>
</dbReference>
<reference evidence="2 3" key="1">
    <citation type="submission" date="2014-12" db="EMBL/GenBank/DDBJ databases">
        <title>Draft genome sequences of 29 type strains of Enterococci.</title>
        <authorList>
            <person name="Zhong Z."/>
            <person name="Sun Z."/>
            <person name="Liu W."/>
            <person name="Zhang W."/>
            <person name="Zhang H."/>
        </authorList>
    </citation>
    <scope>NUCLEOTIDE SEQUENCE [LARGE SCALE GENOMIC DNA]</scope>
    <source>
        <strain evidence="2 3">DSM 22801</strain>
    </source>
</reference>
<keyword evidence="1" id="KW-1133">Transmembrane helix</keyword>
<feature type="transmembrane region" description="Helical" evidence="1">
    <location>
        <begin position="6"/>
        <end position="23"/>
    </location>
</feature>
<evidence type="ECO:0000313" key="2">
    <source>
        <dbReference type="EMBL" id="OJG87233.1"/>
    </source>
</evidence>
<evidence type="ECO:0000313" key="3">
    <source>
        <dbReference type="Proteomes" id="UP000183039"/>
    </source>
</evidence>
<proteinExistence type="predicted"/>
<keyword evidence="1" id="KW-0472">Membrane</keyword>